<dbReference type="AlphaFoldDB" id="G0LIV2"/>
<dbReference type="GO" id="GO:0070967">
    <property type="term" value="F:coenzyme F420 binding"/>
    <property type="evidence" value="ECO:0007669"/>
    <property type="project" value="TreeGrafter"/>
</dbReference>
<name>G0LIV2_HALWC</name>
<evidence type="ECO:0000313" key="3">
    <source>
        <dbReference type="EMBL" id="CCC40354.1"/>
    </source>
</evidence>
<dbReference type="Pfam" id="PF01243">
    <property type="entry name" value="PNPOx_N"/>
    <property type="match status" value="1"/>
</dbReference>
<evidence type="ECO:0000259" key="2">
    <source>
        <dbReference type="Pfam" id="PF01243"/>
    </source>
</evidence>
<dbReference type="GO" id="GO:0016627">
    <property type="term" value="F:oxidoreductase activity, acting on the CH-CH group of donors"/>
    <property type="evidence" value="ECO:0007669"/>
    <property type="project" value="TreeGrafter"/>
</dbReference>
<protein>
    <submittedName>
        <fullName evidence="3">Probable FMN-binding protein</fullName>
    </submittedName>
</protein>
<reference evidence="3 4" key="1">
    <citation type="journal article" date="2011" name="PLoS ONE">
        <title>Haloquadratum walsbyi: limited diversity in a global pond.</title>
        <authorList>
            <person name="Dyall-Smith M."/>
            <person name="Pfeiffer F."/>
            <person name="Klee K."/>
            <person name="Palm P."/>
            <person name="Gross K."/>
            <person name="Schuster S.C."/>
            <person name="Rampp M."/>
            <person name="Oesterhelt D."/>
        </authorList>
    </citation>
    <scope>NUCLEOTIDE SEQUENCE [LARGE SCALE GENOMIC DNA]</scope>
    <source>
        <strain evidence="4">DSM 16854 / JCM 12705 / C23</strain>
    </source>
</reference>
<feature type="domain" description="Pyridoxamine 5'-phosphate oxidase N-terminal" evidence="2">
    <location>
        <begin position="12"/>
        <end position="129"/>
    </location>
</feature>
<dbReference type="PANTHER" id="PTHR35176:SF6">
    <property type="entry name" value="HEME OXYGENASE HI_0854-RELATED"/>
    <property type="match status" value="1"/>
</dbReference>
<dbReference type="GO" id="GO:0005829">
    <property type="term" value="C:cytosol"/>
    <property type="evidence" value="ECO:0007669"/>
    <property type="project" value="TreeGrafter"/>
</dbReference>
<evidence type="ECO:0000256" key="1">
    <source>
        <dbReference type="ARBA" id="ARBA00023002"/>
    </source>
</evidence>
<dbReference type="Gene3D" id="2.30.110.10">
    <property type="entry name" value="Electron Transport, Fmn-binding Protein, Chain A"/>
    <property type="match status" value="1"/>
</dbReference>
<dbReference type="HOGENOM" id="CLU_1763821_0_0_2"/>
<proteinExistence type="predicted"/>
<dbReference type="OrthoDB" id="377742at2157"/>
<dbReference type="InterPro" id="IPR052019">
    <property type="entry name" value="F420H2_bilvrd_red/Heme_oxyg"/>
</dbReference>
<dbReference type="EMBL" id="FR746099">
    <property type="protein sequence ID" value="CCC40354.1"/>
    <property type="molecule type" value="Genomic_DNA"/>
</dbReference>
<dbReference type="InterPro" id="IPR012349">
    <property type="entry name" value="Split_barrel_FMN-bd"/>
</dbReference>
<evidence type="ECO:0000313" key="4">
    <source>
        <dbReference type="Proteomes" id="UP000007954"/>
    </source>
</evidence>
<accession>G0LIV2</accession>
<dbReference type="InterPro" id="IPR011576">
    <property type="entry name" value="Pyridox_Oxase_N"/>
</dbReference>
<sequence>MTEESSSPSSKTKARQVLTEAQTCTLATASQDGVPEAATIRFVSDQNLDLYITTESMYRKYENMTVNPRVALVVDEAQYNLQLEGVATEVHGEAAEQIKSKYRDKYGPSQYLRNNDSVFFEIIIDWARLLVDGQFPPEFEMVIGSSDADPHGITVDQAKG</sequence>
<dbReference type="Proteomes" id="UP000007954">
    <property type="component" value="Chromosome"/>
</dbReference>
<dbReference type="PANTHER" id="PTHR35176">
    <property type="entry name" value="HEME OXYGENASE HI_0854-RELATED"/>
    <property type="match status" value="1"/>
</dbReference>
<dbReference type="RefSeq" id="WP_014555997.1">
    <property type="nucleotide sequence ID" value="NC_017459.1"/>
</dbReference>
<gene>
    <name evidence="3" type="ordered locus">Hqrw_2508</name>
</gene>
<organism evidence="3 4">
    <name type="scientific">Haloquadratum walsbyi (strain DSM 16854 / JCM 12705 / C23)</name>
    <dbReference type="NCBI Taxonomy" id="768065"/>
    <lineage>
        <taxon>Archaea</taxon>
        <taxon>Methanobacteriati</taxon>
        <taxon>Methanobacteriota</taxon>
        <taxon>Stenosarchaea group</taxon>
        <taxon>Halobacteria</taxon>
        <taxon>Halobacteriales</taxon>
        <taxon>Haloferacaceae</taxon>
        <taxon>Haloquadratum</taxon>
    </lineage>
</organism>
<keyword evidence="1" id="KW-0560">Oxidoreductase</keyword>
<dbReference type="KEGG" id="hwc:Hqrw_2508"/>
<dbReference type="SUPFAM" id="SSF50475">
    <property type="entry name" value="FMN-binding split barrel"/>
    <property type="match status" value="1"/>
</dbReference>
<dbReference type="GeneID" id="12447221"/>